<dbReference type="EMBL" id="AAOH01000001">
    <property type="protein sequence ID" value="EAR30617.1"/>
    <property type="molecule type" value="Genomic_DNA"/>
</dbReference>
<name>A4C4Y5_9GAMM</name>
<proteinExistence type="predicted"/>
<accession>A4C4Y5</accession>
<comment type="caution">
    <text evidence="2">The sequence shown here is derived from an EMBL/GenBank/DDBJ whole genome shotgun (WGS) entry which is preliminary data.</text>
</comment>
<dbReference type="RefSeq" id="WP_009836915.1">
    <property type="nucleotide sequence ID" value="NZ_AAOH01000001.1"/>
</dbReference>
<keyword evidence="1" id="KW-0732">Signal</keyword>
<gene>
    <name evidence="2" type="ORF">PTD2_03571</name>
</gene>
<dbReference type="Proteomes" id="UP000006201">
    <property type="component" value="Unassembled WGS sequence"/>
</dbReference>
<evidence type="ECO:0008006" key="4">
    <source>
        <dbReference type="Google" id="ProtNLM"/>
    </source>
</evidence>
<feature type="signal peptide" evidence="1">
    <location>
        <begin position="1"/>
        <end position="18"/>
    </location>
</feature>
<feature type="chain" id="PRO_5002665903" description="Orphan protein" evidence="1">
    <location>
        <begin position="19"/>
        <end position="89"/>
    </location>
</feature>
<sequence length="89" mass="9779">MKIAFLSLSVLSFNLVHAAQTDSSTVLAPVEPIFVTEFRSDLQVSLAQLHSSIADDLKRYEFKAPTFTTLAKPADINESEKAQLLVAKN</sequence>
<keyword evidence="3" id="KW-1185">Reference proteome</keyword>
<reference evidence="2 3" key="1">
    <citation type="submission" date="2006-02" db="EMBL/GenBank/DDBJ databases">
        <authorList>
            <person name="Moran M.A."/>
            <person name="Kjelleberg S."/>
            <person name="Egan S."/>
            <person name="Saunders N."/>
            <person name="Thomas T."/>
            <person name="Ferriera S."/>
            <person name="Johnson J."/>
            <person name="Kravitz S."/>
            <person name="Halpern A."/>
            <person name="Remington K."/>
            <person name="Beeson K."/>
            <person name="Tran B."/>
            <person name="Rogers Y.-H."/>
            <person name="Friedman R."/>
            <person name="Venter J.C."/>
        </authorList>
    </citation>
    <scope>NUCLEOTIDE SEQUENCE [LARGE SCALE GENOMIC DNA]</scope>
    <source>
        <strain evidence="2 3">D2</strain>
    </source>
</reference>
<evidence type="ECO:0000313" key="3">
    <source>
        <dbReference type="Proteomes" id="UP000006201"/>
    </source>
</evidence>
<protein>
    <recommendedName>
        <fullName evidence="4">Orphan protein</fullName>
    </recommendedName>
</protein>
<evidence type="ECO:0000313" key="2">
    <source>
        <dbReference type="EMBL" id="EAR30617.1"/>
    </source>
</evidence>
<evidence type="ECO:0000256" key="1">
    <source>
        <dbReference type="SAM" id="SignalP"/>
    </source>
</evidence>
<dbReference type="HOGENOM" id="CLU_2452376_0_0_6"/>
<dbReference type="AlphaFoldDB" id="A4C4Y5"/>
<dbReference type="STRING" id="87626.PTD2_03571"/>
<organism evidence="2 3">
    <name type="scientific">Pseudoalteromonas tunicata D2</name>
    <dbReference type="NCBI Taxonomy" id="87626"/>
    <lineage>
        <taxon>Bacteria</taxon>
        <taxon>Pseudomonadati</taxon>
        <taxon>Pseudomonadota</taxon>
        <taxon>Gammaproteobacteria</taxon>
        <taxon>Alteromonadales</taxon>
        <taxon>Pseudoalteromonadaceae</taxon>
        <taxon>Pseudoalteromonas</taxon>
    </lineage>
</organism>